<gene>
    <name evidence="1" type="ORF">SBA5_160070</name>
</gene>
<name>A0A2N9L5K2_9BACT</name>
<organism evidence="1 2">
    <name type="scientific">Candidatus Sulfuritelmatomonas gaucii</name>
    <dbReference type="NCBI Taxonomy" id="2043161"/>
    <lineage>
        <taxon>Bacteria</taxon>
        <taxon>Pseudomonadati</taxon>
        <taxon>Acidobacteriota</taxon>
        <taxon>Terriglobia</taxon>
        <taxon>Terriglobales</taxon>
        <taxon>Acidobacteriaceae</taxon>
        <taxon>Candidatus Sulfuritelmatomonas</taxon>
    </lineage>
</organism>
<evidence type="ECO:0000313" key="1">
    <source>
        <dbReference type="EMBL" id="SPE18586.1"/>
    </source>
</evidence>
<sequence length="37" mass="4455">MEGHVETWVKHAKERQFSPDKIKWLERLSVLCSEIPF</sequence>
<accession>A0A2N9L5K2</accession>
<reference evidence="2" key="1">
    <citation type="submission" date="2018-02" db="EMBL/GenBank/DDBJ databases">
        <authorList>
            <person name="Hausmann B."/>
        </authorList>
    </citation>
    <scope>NUCLEOTIDE SEQUENCE [LARGE SCALE GENOMIC DNA]</scope>
    <source>
        <strain evidence="2">Peat soil MAG SbA5</strain>
    </source>
</reference>
<evidence type="ECO:0000313" key="2">
    <source>
        <dbReference type="Proteomes" id="UP000239735"/>
    </source>
</evidence>
<dbReference type="AlphaFoldDB" id="A0A2N9L5K2"/>
<proteinExistence type="predicted"/>
<protein>
    <submittedName>
        <fullName evidence="1">Uncharacterized protein</fullName>
    </submittedName>
</protein>
<dbReference type="EMBL" id="OKRB01000068">
    <property type="protein sequence ID" value="SPE18586.1"/>
    <property type="molecule type" value="Genomic_DNA"/>
</dbReference>
<dbReference type="Proteomes" id="UP000239735">
    <property type="component" value="Unassembled WGS sequence"/>
</dbReference>